<name>U4L2T1_PYROM</name>
<sequence>MQWYKPLSPKRPLILRTISNRNPQH</sequence>
<gene>
    <name evidence="1" type="ORF">PCON_10236</name>
</gene>
<keyword evidence="2" id="KW-1185">Reference proteome</keyword>
<dbReference type="Proteomes" id="UP000018144">
    <property type="component" value="Unassembled WGS sequence"/>
</dbReference>
<evidence type="ECO:0000313" key="2">
    <source>
        <dbReference type="Proteomes" id="UP000018144"/>
    </source>
</evidence>
<dbReference type="AlphaFoldDB" id="U4L2T1"/>
<organism evidence="1 2">
    <name type="scientific">Pyronema omphalodes (strain CBS 100304)</name>
    <name type="common">Pyronema confluens</name>
    <dbReference type="NCBI Taxonomy" id="1076935"/>
    <lineage>
        <taxon>Eukaryota</taxon>
        <taxon>Fungi</taxon>
        <taxon>Dikarya</taxon>
        <taxon>Ascomycota</taxon>
        <taxon>Pezizomycotina</taxon>
        <taxon>Pezizomycetes</taxon>
        <taxon>Pezizales</taxon>
        <taxon>Pyronemataceae</taxon>
        <taxon>Pyronema</taxon>
    </lineage>
</organism>
<evidence type="ECO:0000313" key="1">
    <source>
        <dbReference type="EMBL" id="CCX10642.1"/>
    </source>
</evidence>
<protein>
    <submittedName>
        <fullName evidence="1">Uncharacterized protein</fullName>
    </submittedName>
</protein>
<dbReference type="EMBL" id="HF935554">
    <property type="protein sequence ID" value="CCX10642.1"/>
    <property type="molecule type" value="Genomic_DNA"/>
</dbReference>
<accession>U4L2T1</accession>
<proteinExistence type="predicted"/>
<reference evidence="1 2" key="1">
    <citation type="journal article" date="2013" name="PLoS Genet.">
        <title>The genome and development-dependent transcriptomes of Pyronema confluens: a window into fungal evolution.</title>
        <authorList>
            <person name="Traeger S."/>
            <person name="Altegoer F."/>
            <person name="Freitag M."/>
            <person name="Gabaldon T."/>
            <person name="Kempken F."/>
            <person name="Kumar A."/>
            <person name="Marcet-Houben M."/>
            <person name="Poggeler S."/>
            <person name="Stajich J.E."/>
            <person name="Nowrousian M."/>
        </authorList>
    </citation>
    <scope>NUCLEOTIDE SEQUENCE [LARGE SCALE GENOMIC DNA]</scope>
    <source>
        <strain evidence="2">CBS 100304</strain>
        <tissue evidence="1">Vegetative mycelium</tissue>
    </source>
</reference>